<dbReference type="RefSeq" id="WP_232399489.1">
    <property type="nucleotide sequence ID" value="NZ_CP102173.1"/>
</dbReference>
<evidence type="ECO:0000256" key="3">
    <source>
        <dbReference type="ARBA" id="ARBA00023015"/>
    </source>
</evidence>
<dbReference type="PROSITE" id="PS50921">
    <property type="entry name" value="ANTAR"/>
    <property type="match status" value="1"/>
</dbReference>
<dbReference type="Gene3D" id="1.10.10.10">
    <property type="entry name" value="Winged helix-like DNA-binding domain superfamily/Winged helix DNA-binding domain"/>
    <property type="match status" value="1"/>
</dbReference>
<name>A0ABY5MD95_9ACTN</name>
<dbReference type="InterPro" id="IPR036388">
    <property type="entry name" value="WH-like_DNA-bd_sf"/>
</dbReference>
<accession>A0ABY5MD95</accession>
<gene>
    <name evidence="6" type="ORF">NQV15_09020</name>
</gene>
<dbReference type="Pfam" id="PF03861">
    <property type="entry name" value="ANTAR"/>
    <property type="match status" value="1"/>
</dbReference>
<evidence type="ECO:0000313" key="6">
    <source>
        <dbReference type="EMBL" id="UUP15437.1"/>
    </source>
</evidence>
<evidence type="ECO:0000313" key="7">
    <source>
        <dbReference type="Proteomes" id="UP001316184"/>
    </source>
</evidence>
<dbReference type="SUPFAM" id="SSF52172">
    <property type="entry name" value="CheY-like"/>
    <property type="match status" value="1"/>
</dbReference>
<dbReference type="Pfam" id="PF13185">
    <property type="entry name" value="GAF_2"/>
    <property type="match status" value="1"/>
</dbReference>
<keyword evidence="2" id="KW-0418">Kinase</keyword>
<dbReference type="InterPro" id="IPR005561">
    <property type="entry name" value="ANTAR"/>
</dbReference>
<evidence type="ECO:0000259" key="5">
    <source>
        <dbReference type="PROSITE" id="PS50921"/>
    </source>
</evidence>
<dbReference type="InterPro" id="IPR003018">
    <property type="entry name" value="GAF"/>
</dbReference>
<dbReference type="InterPro" id="IPR012074">
    <property type="entry name" value="GAF_ANTAR"/>
</dbReference>
<keyword evidence="4" id="KW-0804">Transcription</keyword>
<dbReference type="Gene3D" id="3.30.450.40">
    <property type="match status" value="1"/>
</dbReference>
<dbReference type="PIRSF" id="PIRSF036625">
    <property type="entry name" value="GAF_ANTAR"/>
    <property type="match status" value="1"/>
</dbReference>
<evidence type="ECO:0000256" key="1">
    <source>
        <dbReference type="ARBA" id="ARBA00022679"/>
    </source>
</evidence>
<dbReference type="SUPFAM" id="SSF55781">
    <property type="entry name" value="GAF domain-like"/>
    <property type="match status" value="1"/>
</dbReference>
<dbReference type="SMART" id="SM00065">
    <property type="entry name" value="GAF"/>
    <property type="match status" value="1"/>
</dbReference>
<dbReference type="InterPro" id="IPR011006">
    <property type="entry name" value="CheY-like_superfamily"/>
</dbReference>
<keyword evidence="3" id="KW-0805">Transcription regulation</keyword>
<organism evidence="6 7">
    <name type="scientific">Aeromicrobium wangtongii</name>
    <dbReference type="NCBI Taxonomy" id="2969247"/>
    <lineage>
        <taxon>Bacteria</taxon>
        <taxon>Bacillati</taxon>
        <taxon>Actinomycetota</taxon>
        <taxon>Actinomycetes</taxon>
        <taxon>Propionibacteriales</taxon>
        <taxon>Nocardioidaceae</taxon>
        <taxon>Aeromicrobium</taxon>
    </lineage>
</organism>
<protein>
    <submittedName>
        <fullName evidence="6">GAF and ANTAR domain-containing protein</fullName>
    </submittedName>
</protein>
<dbReference type="EMBL" id="CP102173">
    <property type="protein sequence ID" value="UUP15437.1"/>
    <property type="molecule type" value="Genomic_DNA"/>
</dbReference>
<dbReference type="Proteomes" id="UP001316184">
    <property type="component" value="Chromosome"/>
</dbReference>
<reference evidence="6 7" key="1">
    <citation type="submission" date="2022-08" db="EMBL/GenBank/DDBJ databases">
        <title>novel species in genus Aeromicrobium.</title>
        <authorList>
            <person name="Ye L."/>
        </authorList>
    </citation>
    <scope>NUCLEOTIDE SEQUENCE [LARGE SCALE GENOMIC DNA]</scope>
    <source>
        <strain evidence="7">zg-Y1379</strain>
    </source>
</reference>
<evidence type="ECO:0000256" key="2">
    <source>
        <dbReference type="ARBA" id="ARBA00022777"/>
    </source>
</evidence>
<proteinExistence type="predicted"/>
<feature type="domain" description="ANTAR" evidence="5">
    <location>
        <begin position="157"/>
        <end position="218"/>
    </location>
</feature>
<keyword evidence="7" id="KW-1185">Reference proteome</keyword>
<dbReference type="SMART" id="SM01012">
    <property type="entry name" value="ANTAR"/>
    <property type="match status" value="1"/>
</dbReference>
<sequence length="236" mass="25277">MNNFTDSFAEFATALTAAEDFDDTAEQLIVYAVETLGAGSGAITLLKAGGRLETIGATDPMVVDADLMQYELEEGPCVDTTRHARVVMSGLVGEDERWPRWGPAVAQLGLKSILSAELHGLGPRIGSLNLYSSAPNAFSAEDAELASILADQSAAVMGAAATRERGLRQALETRTLIGQAQGLIMGRFSLDADHAFSVLRRFSQESDQHLRDVAEMLVSDRELLHGLAEARSRSAQ</sequence>
<dbReference type="InterPro" id="IPR029016">
    <property type="entry name" value="GAF-like_dom_sf"/>
</dbReference>
<evidence type="ECO:0000256" key="4">
    <source>
        <dbReference type="ARBA" id="ARBA00023163"/>
    </source>
</evidence>
<keyword evidence="1" id="KW-0808">Transferase</keyword>